<dbReference type="Pfam" id="PF04218">
    <property type="entry name" value="CENP-B_N"/>
    <property type="match status" value="1"/>
</dbReference>
<keyword evidence="2 4" id="KW-0238">DNA-binding</keyword>
<dbReference type="PANTHER" id="PTHR19303">
    <property type="entry name" value="TRANSPOSON"/>
    <property type="match status" value="1"/>
</dbReference>
<evidence type="ECO:0000256" key="3">
    <source>
        <dbReference type="ARBA" id="ARBA00023242"/>
    </source>
</evidence>
<feature type="domain" description="HTH psq-type" evidence="5">
    <location>
        <begin position="3"/>
        <end position="54"/>
    </location>
</feature>
<dbReference type="InterPro" id="IPR009057">
    <property type="entry name" value="Homeodomain-like_sf"/>
</dbReference>
<dbReference type="InterPro" id="IPR007889">
    <property type="entry name" value="HTH_Psq"/>
</dbReference>
<evidence type="ECO:0000313" key="7">
    <source>
        <dbReference type="EnsemblMetazoa" id="XP_008189539.1"/>
    </source>
</evidence>
<proteinExistence type="predicted"/>
<dbReference type="AlphaFoldDB" id="A0A8R2BAI1"/>
<dbReference type="GO" id="GO:0005634">
    <property type="term" value="C:nucleus"/>
    <property type="evidence" value="ECO:0007669"/>
    <property type="project" value="UniProtKB-SubCell"/>
</dbReference>
<dbReference type="InterPro" id="IPR006600">
    <property type="entry name" value="HTH_CenpB_DNA-bd_dom"/>
</dbReference>
<evidence type="ECO:0000256" key="2">
    <source>
        <dbReference type="ARBA" id="ARBA00023125"/>
    </source>
</evidence>
<dbReference type="InterPro" id="IPR004875">
    <property type="entry name" value="DDE_SF_endonuclease_dom"/>
</dbReference>
<dbReference type="KEGG" id="api:103311638"/>
<dbReference type="PANTHER" id="PTHR19303:SF73">
    <property type="entry name" value="PROTEIN PDC2"/>
    <property type="match status" value="1"/>
</dbReference>
<dbReference type="Pfam" id="PF03184">
    <property type="entry name" value="DDE_1"/>
    <property type="match status" value="1"/>
</dbReference>
<dbReference type="GeneID" id="103311638"/>
<dbReference type="EnsemblMetazoa" id="XM_008191317.1">
    <property type="protein sequence ID" value="XP_008189539.1"/>
    <property type="gene ID" value="LOC103311638"/>
</dbReference>
<reference evidence="8" key="1">
    <citation type="submission" date="2010-06" db="EMBL/GenBank/DDBJ databases">
        <authorList>
            <person name="Jiang H."/>
            <person name="Abraham K."/>
            <person name="Ali S."/>
            <person name="Alsbrooks S.L."/>
            <person name="Anim B.N."/>
            <person name="Anosike U.S."/>
            <person name="Attaway T."/>
            <person name="Bandaranaike D.P."/>
            <person name="Battles P.K."/>
            <person name="Bell S.N."/>
            <person name="Bell A.V."/>
            <person name="Beltran B."/>
            <person name="Bickham C."/>
            <person name="Bustamante Y."/>
            <person name="Caleb T."/>
            <person name="Canada A."/>
            <person name="Cardenas V."/>
            <person name="Carter K."/>
            <person name="Chacko J."/>
            <person name="Chandrabose M.N."/>
            <person name="Chavez D."/>
            <person name="Chavez A."/>
            <person name="Chen L."/>
            <person name="Chu H.-S."/>
            <person name="Claassen K.J."/>
            <person name="Cockrell R."/>
            <person name="Collins M."/>
            <person name="Cooper J.A."/>
            <person name="Cree A."/>
            <person name="Curry S.M."/>
            <person name="Da Y."/>
            <person name="Dao M.D."/>
            <person name="Das B."/>
            <person name="Davila M.-L."/>
            <person name="Davy-Carroll L."/>
            <person name="Denson S."/>
            <person name="Dinh H."/>
            <person name="Ebong V.E."/>
            <person name="Edwards J.R."/>
            <person name="Egan A."/>
            <person name="El-Daye J."/>
            <person name="Escobedo L."/>
            <person name="Fernandez S."/>
            <person name="Fernando P.R."/>
            <person name="Flagg N."/>
            <person name="Forbes L.D."/>
            <person name="Fowler R.G."/>
            <person name="Fu Q."/>
            <person name="Gabisi R.A."/>
            <person name="Ganer J."/>
            <person name="Garbino Pronczuk A."/>
            <person name="Garcia R.M."/>
            <person name="Garner T."/>
            <person name="Garrett T.E."/>
            <person name="Gonzalez D.A."/>
            <person name="Hamid H."/>
            <person name="Hawkins E.S."/>
            <person name="Hirani K."/>
            <person name="Hogues M.E."/>
            <person name="Hollins B."/>
            <person name="Hsiao C.-H."/>
            <person name="Jabil R."/>
            <person name="James M.L."/>
            <person name="Jhangiani S.N."/>
            <person name="Johnson B."/>
            <person name="Johnson Q."/>
            <person name="Joshi V."/>
            <person name="Kalu J.B."/>
            <person name="Kam C."/>
            <person name="Kashfia A."/>
            <person name="Keebler J."/>
            <person name="Kisamo H."/>
            <person name="Kovar C.L."/>
            <person name="Lago L.A."/>
            <person name="Lai C.-Y."/>
            <person name="Laidlaw J."/>
            <person name="Lara F."/>
            <person name="Le T.-K."/>
            <person name="Lee S.L."/>
            <person name="Legall F.H."/>
            <person name="Lemon S.J."/>
            <person name="Lewis L.R."/>
            <person name="Li B."/>
            <person name="Liu Y."/>
            <person name="Liu Y.-S."/>
            <person name="Lopez J."/>
            <person name="Lozado R.J."/>
            <person name="Lu J."/>
            <person name="Madu R.C."/>
            <person name="Maheshwari M."/>
            <person name="Maheshwari R."/>
            <person name="Malloy K."/>
            <person name="Martinez E."/>
            <person name="Mathew T."/>
            <person name="Mercado I.C."/>
            <person name="Mercado C."/>
            <person name="Meyer B."/>
            <person name="Montgomery K."/>
            <person name="Morgan M.B."/>
            <person name="Munidasa M."/>
            <person name="Nazareth L.V."/>
            <person name="Nelson J."/>
            <person name="Ng B.M."/>
            <person name="Nguyen N.B."/>
            <person name="Nguyen P.Q."/>
            <person name="Nguyen T."/>
            <person name="Obregon M."/>
            <person name="Okwuonu G.O."/>
            <person name="Onwere C.G."/>
            <person name="Orozco G."/>
            <person name="Parra A."/>
            <person name="Patel S."/>
            <person name="Patil S."/>
            <person name="Perez A."/>
            <person name="Perez Y."/>
            <person name="Pham C."/>
            <person name="Primus E.L."/>
            <person name="Pu L.-L."/>
            <person name="Puazo M."/>
            <person name="Qin X."/>
            <person name="Quiroz J.B."/>
            <person name="Reese J."/>
            <person name="Richards S."/>
            <person name="Rives C.M."/>
            <person name="Robberts R."/>
            <person name="Ruiz S.J."/>
            <person name="Ruiz M.J."/>
            <person name="Santibanez J."/>
            <person name="Schneider B.W."/>
            <person name="Sisson I."/>
            <person name="Smith M."/>
            <person name="Sodergren E."/>
            <person name="Song X.-Z."/>
            <person name="Song B.B."/>
            <person name="Summersgill H."/>
            <person name="Thelus R."/>
            <person name="Thornton R.D."/>
            <person name="Trejos Z.Y."/>
            <person name="Usmani K."/>
            <person name="Vattathil S."/>
            <person name="Villasana D."/>
            <person name="Walker D.L."/>
            <person name="Wang S."/>
            <person name="Wang K."/>
            <person name="White C.S."/>
            <person name="Williams A.C."/>
            <person name="Williamson J."/>
            <person name="Wilson K."/>
            <person name="Woghiren I.O."/>
            <person name="Woodworth J.R."/>
            <person name="Worley K.C."/>
            <person name="Wright R.A."/>
            <person name="Wu W."/>
            <person name="Young L."/>
            <person name="Zhang L."/>
            <person name="Zhang J."/>
            <person name="Zhu Y."/>
            <person name="Muzny D.M."/>
            <person name="Weinstock G."/>
            <person name="Gibbs R.A."/>
        </authorList>
    </citation>
    <scope>NUCLEOTIDE SEQUENCE [LARGE SCALE GENOMIC DNA]</scope>
    <source>
        <strain evidence="8">LSR1</strain>
    </source>
</reference>
<dbReference type="GO" id="GO:0003677">
    <property type="term" value="F:DNA binding"/>
    <property type="evidence" value="ECO:0007669"/>
    <property type="project" value="UniProtKB-UniRule"/>
</dbReference>
<dbReference type="InterPro" id="IPR050863">
    <property type="entry name" value="CenT-Element_Derived"/>
</dbReference>
<dbReference type="PROSITE" id="PS51253">
    <property type="entry name" value="HTH_CENPB"/>
    <property type="match status" value="1"/>
</dbReference>
<evidence type="ECO:0000259" key="5">
    <source>
        <dbReference type="PROSITE" id="PS50960"/>
    </source>
</evidence>
<reference evidence="7" key="2">
    <citation type="submission" date="2022-06" db="UniProtKB">
        <authorList>
            <consortium name="EnsemblMetazoa"/>
        </authorList>
    </citation>
    <scope>IDENTIFICATION</scope>
</reference>
<dbReference type="Pfam" id="PF03221">
    <property type="entry name" value="HTH_Tnp_Tc5"/>
    <property type="match status" value="1"/>
</dbReference>
<dbReference type="PROSITE" id="PS50960">
    <property type="entry name" value="HTH_PSQ"/>
    <property type="match status" value="1"/>
</dbReference>
<keyword evidence="3 4" id="KW-0539">Nucleus</keyword>
<evidence type="ECO:0000313" key="8">
    <source>
        <dbReference type="Proteomes" id="UP000007819"/>
    </source>
</evidence>
<dbReference type="RefSeq" id="XP_008189539.1">
    <property type="nucleotide sequence ID" value="XM_008191317.1"/>
</dbReference>
<accession>A0A8R2BAI1</accession>
<dbReference type="Proteomes" id="UP000007819">
    <property type="component" value="Unassembled WGS sequence"/>
</dbReference>
<dbReference type="SMART" id="SM00674">
    <property type="entry name" value="CENPB"/>
    <property type="match status" value="1"/>
</dbReference>
<comment type="subcellular location">
    <subcellularLocation>
        <location evidence="1 4">Nucleus</location>
    </subcellularLocation>
</comment>
<name>A0A8R2BAI1_ACYPI</name>
<protein>
    <recommendedName>
        <fullName evidence="9">Tigger transposable element-derived protein 4</fullName>
    </recommendedName>
</protein>
<organism evidence="7 8">
    <name type="scientific">Acyrthosiphon pisum</name>
    <name type="common">Pea aphid</name>
    <dbReference type="NCBI Taxonomy" id="7029"/>
    <lineage>
        <taxon>Eukaryota</taxon>
        <taxon>Metazoa</taxon>
        <taxon>Ecdysozoa</taxon>
        <taxon>Arthropoda</taxon>
        <taxon>Hexapoda</taxon>
        <taxon>Insecta</taxon>
        <taxon>Pterygota</taxon>
        <taxon>Neoptera</taxon>
        <taxon>Paraneoptera</taxon>
        <taxon>Hemiptera</taxon>
        <taxon>Sternorrhyncha</taxon>
        <taxon>Aphidomorpha</taxon>
        <taxon>Aphidoidea</taxon>
        <taxon>Aphididae</taxon>
        <taxon>Macrosiphini</taxon>
        <taxon>Acyrthosiphon</taxon>
    </lineage>
</organism>
<dbReference type="SUPFAM" id="SSF46689">
    <property type="entry name" value="Homeodomain-like"/>
    <property type="match status" value="2"/>
</dbReference>
<sequence length="287" mass="32934">MSASNSKKHKSLTISEKKQLIEAVERGDKKTEVAKTFDIRLSTLSTILKDKNKIITASSSGGRKRNSKGEHPRLEECLVQWVRQCRGQNVPVSGLLLKEKAKSFAKELGIPFFSASDGWLTNFKKRNGIVFKKMCGESSSVDDNVCSEWHRKLSTLLKNYEPRNMFNTDETALFFKCLPDKTFTFKEEKCHGRKHSKDRLTILLAVNMNGSEKLTLLLIGKAAKPRCFKGIRSFPITYRSNKKAWMTTELFNEWLFSLNEDMKKQERKMLLFLDNCTVHNNPPPTFN</sequence>
<evidence type="ECO:0000256" key="1">
    <source>
        <dbReference type="ARBA" id="ARBA00004123"/>
    </source>
</evidence>
<evidence type="ECO:0000256" key="4">
    <source>
        <dbReference type="PROSITE-ProRule" id="PRU00320"/>
    </source>
</evidence>
<feature type="DNA-binding region" description="H-T-H motif" evidence="4">
    <location>
        <begin position="30"/>
        <end position="50"/>
    </location>
</feature>
<evidence type="ECO:0008006" key="9">
    <source>
        <dbReference type="Google" id="ProtNLM"/>
    </source>
</evidence>
<feature type="domain" description="HTH CENPB-type" evidence="6">
    <location>
        <begin position="62"/>
        <end position="133"/>
    </location>
</feature>
<dbReference type="Gene3D" id="1.10.10.60">
    <property type="entry name" value="Homeodomain-like"/>
    <property type="match status" value="2"/>
</dbReference>
<dbReference type="OrthoDB" id="155630at2759"/>
<evidence type="ECO:0000259" key="6">
    <source>
        <dbReference type="PROSITE" id="PS51253"/>
    </source>
</evidence>
<keyword evidence="8" id="KW-1185">Reference proteome</keyword>